<dbReference type="PANTHER" id="PTHR32243">
    <property type="entry name" value="MALTOSE TRANSPORT SYSTEM PERMEASE-RELATED"/>
    <property type="match status" value="1"/>
</dbReference>
<feature type="transmembrane region" description="Helical" evidence="7">
    <location>
        <begin position="12"/>
        <end position="34"/>
    </location>
</feature>
<feature type="transmembrane region" description="Helical" evidence="7">
    <location>
        <begin position="150"/>
        <end position="170"/>
    </location>
</feature>
<gene>
    <name evidence="9" type="ORF">IAG03_02670</name>
</gene>
<feature type="domain" description="ABC transmembrane type-1" evidence="8">
    <location>
        <begin position="79"/>
        <end position="270"/>
    </location>
</feature>
<evidence type="ECO:0000256" key="5">
    <source>
        <dbReference type="ARBA" id="ARBA00022989"/>
    </source>
</evidence>
<evidence type="ECO:0000313" key="10">
    <source>
        <dbReference type="Proteomes" id="UP000651482"/>
    </source>
</evidence>
<keyword evidence="4 7" id="KW-0812">Transmembrane</keyword>
<evidence type="ECO:0000256" key="4">
    <source>
        <dbReference type="ARBA" id="ARBA00022692"/>
    </source>
</evidence>
<dbReference type="Pfam" id="PF00528">
    <property type="entry name" value="BPD_transp_1"/>
    <property type="match status" value="1"/>
</dbReference>
<evidence type="ECO:0000259" key="8">
    <source>
        <dbReference type="PROSITE" id="PS50928"/>
    </source>
</evidence>
<dbReference type="Proteomes" id="UP000651482">
    <property type="component" value="Unassembled WGS sequence"/>
</dbReference>
<evidence type="ECO:0000313" key="9">
    <source>
        <dbReference type="EMBL" id="MBC8532920.1"/>
    </source>
</evidence>
<dbReference type="EMBL" id="JACRSN010000003">
    <property type="protein sequence ID" value="MBC8532920.1"/>
    <property type="molecule type" value="Genomic_DNA"/>
</dbReference>
<keyword evidence="3" id="KW-1003">Cell membrane</keyword>
<comment type="caution">
    <text evidence="9">The sequence shown here is derived from an EMBL/GenBank/DDBJ whole genome shotgun (WGS) entry which is preliminary data.</text>
</comment>
<feature type="transmembrane region" description="Helical" evidence="7">
    <location>
        <begin position="191"/>
        <end position="216"/>
    </location>
</feature>
<dbReference type="PROSITE" id="PS50928">
    <property type="entry name" value="ABC_TM1"/>
    <property type="match status" value="1"/>
</dbReference>
<feature type="transmembrane region" description="Helical" evidence="7">
    <location>
        <begin position="114"/>
        <end position="138"/>
    </location>
</feature>
<dbReference type="SUPFAM" id="SSF161098">
    <property type="entry name" value="MetI-like"/>
    <property type="match status" value="1"/>
</dbReference>
<organism evidence="9 10">
    <name type="scientific">Yeguia hominis</name>
    <dbReference type="NCBI Taxonomy" id="2763662"/>
    <lineage>
        <taxon>Bacteria</taxon>
        <taxon>Bacillati</taxon>
        <taxon>Bacillota</taxon>
        <taxon>Clostridia</taxon>
        <taxon>Eubacteriales</taxon>
        <taxon>Yeguiaceae</taxon>
        <taxon>Yeguia</taxon>
    </lineage>
</organism>
<evidence type="ECO:0000256" key="3">
    <source>
        <dbReference type="ARBA" id="ARBA00022475"/>
    </source>
</evidence>
<protein>
    <submittedName>
        <fullName evidence="9">Carbohydrate ABC transporter permease</fullName>
    </submittedName>
</protein>
<dbReference type="InterPro" id="IPR000515">
    <property type="entry name" value="MetI-like"/>
</dbReference>
<dbReference type="GO" id="GO:0005886">
    <property type="term" value="C:plasma membrane"/>
    <property type="evidence" value="ECO:0007669"/>
    <property type="project" value="UniProtKB-SubCell"/>
</dbReference>
<proteinExistence type="inferred from homology"/>
<evidence type="ECO:0000256" key="1">
    <source>
        <dbReference type="ARBA" id="ARBA00004651"/>
    </source>
</evidence>
<accession>A0A926D9L8</accession>
<comment type="subcellular location">
    <subcellularLocation>
        <location evidence="1 7">Cell membrane</location>
        <topology evidence="1 7">Multi-pass membrane protein</topology>
    </subcellularLocation>
</comment>
<dbReference type="GO" id="GO:0055085">
    <property type="term" value="P:transmembrane transport"/>
    <property type="evidence" value="ECO:0007669"/>
    <property type="project" value="InterPro"/>
</dbReference>
<feature type="transmembrane region" description="Helical" evidence="7">
    <location>
        <begin position="252"/>
        <end position="270"/>
    </location>
</feature>
<keyword evidence="5 7" id="KW-1133">Transmembrane helix</keyword>
<sequence>MNVEQKKTKKIIFLDILTYLVLVLLLFVLCLPFISMLGTAIKERQAALTTISLFPASFDQISFSSFETVLFKTTFMRNVLNSLIVAGSVTLICIIVASFAGYAISRFKGPYFKFYSILLLLLQMFPVMLLLMPLYVIYNKLQMVNTLWSVGISYTTMNLAFCIWMLKGFFDSIPRDLEGAAIVDGCTRFEAFIKIIMPLALPGIATVAIFTVLNAWNEYTLASIFLRKDQVMTITVGLQRFVQQNGADWPNLMAASTIATIPTVLFMLFAQKYLIEGMTAGAVKG</sequence>
<comment type="similarity">
    <text evidence="7">Belongs to the binding-protein-dependent transport system permease family.</text>
</comment>
<name>A0A926D9L8_9FIRM</name>
<dbReference type="InterPro" id="IPR050901">
    <property type="entry name" value="BP-dep_ABC_trans_perm"/>
</dbReference>
<keyword evidence="6 7" id="KW-0472">Membrane</keyword>
<evidence type="ECO:0000256" key="2">
    <source>
        <dbReference type="ARBA" id="ARBA00022448"/>
    </source>
</evidence>
<dbReference type="PANTHER" id="PTHR32243:SF18">
    <property type="entry name" value="INNER MEMBRANE ABC TRANSPORTER PERMEASE PROTEIN YCJP"/>
    <property type="match status" value="1"/>
</dbReference>
<dbReference type="RefSeq" id="WP_249318196.1">
    <property type="nucleotide sequence ID" value="NZ_JACRSN010000003.1"/>
</dbReference>
<dbReference type="Gene3D" id="1.10.3720.10">
    <property type="entry name" value="MetI-like"/>
    <property type="match status" value="1"/>
</dbReference>
<feature type="transmembrane region" description="Helical" evidence="7">
    <location>
        <begin position="79"/>
        <end position="102"/>
    </location>
</feature>
<dbReference type="AlphaFoldDB" id="A0A926D9L8"/>
<evidence type="ECO:0000256" key="6">
    <source>
        <dbReference type="ARBA" id="ARBA00023136"/>
    </source>
</evidence>
<dbReference type="InterPro" id="IPR035906">
    <property type="entry name" value="MetI-like_sf"/>
</dbReference>
<keyword evidence="2 7" id="KW-0813">Transport</keyword>
<evidence type="ECO:0000256" key="7">
    <source>
        <dbReference type="RuleBase" id="RU363032"/>
    </source>
</evidence>
<dbReference type="CDD" id="cd06261">
    <property type="entry name" value="TM_PBP2"/>
    <property type="match status" value="1"/>
</dbReference>
<keyword evidence="10" id="KW-1185">Reference proteome</keyword>
<reference evidence="9" key="1">
    <citation type="submission" date="2020-08" db="EMBL/GenBank/DDBJ databases">
        <title>Genome public.</title>
        <authorList>
            <person name="Liu C."/>
            <person name="Sun Q."/>
        </authorList>
    </citation>
    <scope>NUCLEOTIDE SEQUENCE</scope>
    <source>
        <strain evidence="9">NSJ-40</strain>
    </source>
</reference>